<dbReference type="AlphaFoldDB" id="A0A4Z0F652"/>
<evidence type="ECO:0000313" key="4">
    <source>
        <dbReference type="Proteomes" id="UP000297890"/>
    </source>
</evidence>
<dbReference type="Pfam" id="PF09374">
    <property type="entry name" value="PG_binding_3"/>
    <property type="match status" value="1"/>
</dbReference>
<evidence type="ECO:0000313" key="3">
    <source>
        <dbReference type="EMBL" id="TFZ80201.1"/>
    </source>
</evidence>
<protein>
    <submittedName>
        <fullName evidence="3">Uncharacterized protein</fullName>
    </submittedName>
</protein>
<dbReference type="EMBL" id="SRIO01000068">
    <property type="protein sequence ID" value="TFZ80201.1"/>
    <property type="molecule type" value="Genomic_DNA"/>
</dbReference>
<organism evidence="3 4">
    <name type="scientific">Candidatus Macondimonas diazotrophica</name>
    <dbReference type="NCBI Taxonomy" id="2305248"/>
    <lineage>
        <taxon>Bacteria</taxon>
        <taxon>Pseudomonadati</taxon>
        <taxon>Pseudomonadota</taxon>
        <taxon>Gammaproteobacteria</taxon>
        <taxon>Chromatiales</taxon>
        <taxon>Ectothiorhodospiraceae</taxon>
        <taxon>Candidatus Macondimonas</taxon>
    </lineage>
</organism>
<evidence type="ECO:0000259" key="1">
    <source>
        <dbReference type="Pfam" id="PF05838"/>
    </source>
</evidence>
<gene>
    <name evidence="3" type="ORF">E4680_13895</name>
</gene>
<dbReference type="Pfam" id="PF05838">
    <property type="entry name" value="Glyco_hydro_108"/>
    <property type="match status" value="1"/>
</dbReference>
<keyword evidence="4" id="KW-1185">Reference proteome</keyword>
<feature type="domain" description="Peptidoglycan binding" evidence="2">
    <location>
        <begin position="104"/>
        <end position="164"/>
    </location>
</feature>
<sequence length="173" mass="19491">MTPNAAAIIDEVIETEGGLKLINVKNDRGKQTYAGISRRFWPSWQGWKLVDRGVLPDHEMVSEFYHQNFWRRMNLDLIESAEKAETIMDCGVLFGTRKSVMWAQLASGALADGQLGPKTASAVNGMDQALFSARMALTRIADHTSTVIEDRSQIKFYLGWVSRALDRSGIKWR</sequence>
<evidence type="ECO:0000259" key="2">
    <source>
        <dbReference type="Pfam" id="PF09374"/>
    </source>
</evidence>
<dbReference type="Gene3D" id="1.20.141.10">
    <property type="entry name" value="Chitosanase, subunit A, domain 1"/>
    <property type="match status" value="1"/>
</dbReference>
<comment type="caution">
    <text evidence="3">The sequence shown here is derived from an EMBL/GenBank/DDBJ whole genome shotgun (WGS) entry which is preliminary data.</text>
</comment>
<dbReference type="RefSeq" id="WP_135283024.1">
    <property type="nucleotide sequence ID" value="NZ_SRIO01000068.1"/>
</dbReference>
<name>A0A4Z0F652_9GAMM</name>
<dbReference type="InterPro" id="IPR008565">
    <property type="entry name" value="TtsA-like_GH18_dom"/>
</dbReference>
<dbReference type="InterPro" id="IPR018537">
    <property type="entry name" value="Peptidoglycan-bd_3"/>
</dbReference>
<dbReference type="Proteomes" id="UP000297890">
    <property type="component" value="Unassembled WGS sequence"/>
</dbReference>
<dbReference type="InterPro" id="IPR023346">
    <property type="entry name" value="Lysozyme-like_dom_sf"/>
</dbReference>
<feature type="domain" description="TtsA-like Glycoside hydrolase family 108" evidence="1">
    <location>
        <begin position="10"/>
        <end position="95"/>
    </location>
</feature>
<accession>A0A4Z0F652</accession>
<reference evidence="3 4" key="1">
    <citation type="journal article" date="2019" name="ISME J.">
        <title>Candidatus Macondimonas diazotrophica, a novel gammaproteobacterial genus dominating crude-oil-contaminated coastal sediments.</title>
        <authorList>
            <person name="Karthikeyan S."/>
            <person name="Konstantinidis K."/>
        </authorList>
    </citation>
    <scope>NUCLEOTIDE SEQUENCE [LARGE SCALE GENOMIC DNA]</scope>
    <source>
        <strain evidence="3 4">KTK01</strain>
    </source>
</reference>
<dbReference type="OrthoDB" id="9815229at2"/>
<proteinExistence type="predicted"/>
<dbReference type="SUPFAM" id="SSF53955">
    <property type="entry name" value="Lysozyme-like"/>
    <property type="match status" value="1"/>
</dbReference>